<dbReference type="InterPro" id="IPR032724">
    <property type="entry name" value="SCP1.201-like"/>
</dbReference>
<organism evidence="2 3">
    <name type="scientific">Micromonospora rubida</name>
    <dbReference type="NCBI Taxonomy" id="2697657"/>
    <lineage>
        <taxon>Bacteria</taxon>
        <taxon>Bacillati</taxon>
        <taxon>Actinomycetota</taxon>
        <taxon>Actinomycetes</taxon>
        <taxon>Micromonosporales</taxon>
        <taxon>Micromonosporaceae</taxon>
        <taxon>Micromonospora</taxon>
    </lineage>
</organism>
<keyword evidence="3" id="KW-1185">Reference proteome</keyword>
<feature type="compositionally biased region" description="Low complexity" evidence="1">
    <location>
        <begin position="190"/>
        <end position="216"/>
    </location>
</feature>
<comment type="caution">
    <text evidence="2">The sequence shown here is derived from an EMBL/GenBank/DDBJ whole genome shotgun (WGS) entry which is preliminary data.</text>
</comment>
<dbReference type="Pfam" id="PF14428">
    <property type="entry name" value="DddA-like"/>
    <property type="match status" value="1"/>
</dbReference>
<evidence type="ECO:0000256" key="1">
    <source>
        <dbReference type="SAM" id="MobiDB-lite"/>
    </source>
</evidence>
<gene>
    <name evidence="2" type="ORF">ACH4OY_30800</name>
</gene>
<dbReference type="Pfam" id="PF19757">
    <property type="entry name" value="DUF6244"/>
    <property type="match status" value="1"/>
</dbReference>
<feature type="region of interest" description="Disordered" evidence="1">
    <location>
        <begin position="181"/>
        <end position="218"/>
    </location>
</feature>
<dbReference type="InterPro" id="IPR046211">
    <property type="entry name" value="DUF6244"/>
</dbReference>
<name>A0ABW7STK0_9ACTN</name>
<sequence length="373" mass="38547">MSLTDRISGDLKAMAAGTRRAQQDIGAVDHAVEQIGARASAAGFTGVAVGLIQVRGVLGRVRAQLTTIGGVLDEAARSVAVVPQQPSLQEVIAALTPVMVALTVGESGIAASAAQIEEAQRLAVVALRGGQPGQTLAGLHHLQQILSTVRSRGGAARQVVGAALAQARQVGALGASTTGCGGVDASQSVPSPSGHRPGPPRAQESPPGGGQPPAQAVTFPEPVDPCWSRADHDMLPDTVRAAVSTLTPRPAGSTRPTQGFFNGMPITSGGGDRSLAADLDHDPLRGPPVTFYDHAESKAAAHLRRDGSGEADLAIDNTVCGTNDRDQAYPWTCDKILPAILPAGSRLRVWVTRDGGTTWWHRIYTGTGERISR</sequence>
<accession>A0ABW7STK0</accession>
<protein>
    <submittedName>
        <fullName evidence="2">DUF6244 family protein</fullName>
    </submittedName>
</protein>
<evidence type="ECO:0000313" key="2">
    <source>
        <dbReference type="EMBL" id="MFI0797038.1"/>
    </source>
</evidence>
<reference evidence="2 3" key="1">
    <citation type="submission" date="2024-10" db="EMBL/GenBank/DDBJ databases">
        <title>The Natural Products Discovery Center: Release of the First 8490 Sequenced Strains for Exploring Actinobacteria Biosynthetic Diversity.</title>
        <authorList>
            <person name="Kalkreuter E."/>
            <person name="Kautsar S.A."/>
            <person name="Yang D."/>
            <person name="Bader C.D."/>
            <person name="Teijaro C.N."/>
            <person name="Fluegel L."/>
            <person name="Davis C.M."/>
            <person name="Simpson J.R."/>
            <person name="Lauterbach L."/>
            <person name="Steele A.D."/>
            <person name="Gui C."/>
            <person name="Meng S."/>
            <person name="Li G."/>
            <person name="Viehrig K."/>
            <person name="Ye F."/>
            <person name="Su P."/>
            <person name="Kiefer A.F."/>
            <person name="Nichols A."/>
            <person name="Cepeda A.J."/>
            <person name="Yan W."/>
            <person name="Fan B."/>
            <person name="Jiang Y."/>
            <person name="Adhikari A."/>
            <person name="Zheng C.-J."/>
            <person name="Schuster L."/>
            <person name="Cowan T.M."/>
            <person name="Smanski M.J."/>
            <person name="Chevrette M.G."/>
            <person name="De Carvalho L.P.S."/>
            <person name="Shen B."/>
        </authorList>
    </citation>
    <scope>NUCLEOTIDE SEQUENCE [LARGE SCALE GENOMIC DNA]</scope>
    <source>
        <strain evidence="2 3">NPDC021253</strain>
    </source>
</reference>
<proteinExistence type="predicted"/>
<evidence type="ECO:0000313" key="3">
    <source>
        <dbReference type="Proteomes" id="UP001611075"/>
    </source>
</evidence>
<dbReference type="EMBL" id="JBIRPU010000041">
    <property type="protein sequence ID" value="MFI0797038.1"/>
    <property type="molecule type" value="Genomic_DNA"/>
</dbReference>
<dbReference type="RefSeq" id="WP_396685694.1">
    <property type="nucleotide sequence ID" value="NZ_JBIRPU010000041.1"/>
</dbReference>
<dbReference type="Proteomes" id="UP001611075">
    <property type="component" value="Unassembled WGS sequence"/>
</dbReference>